<dbReference type="SUPFAM" id="SSF53927">
    <property type="entry name" value="Cytidine deaminase-like"/>
    <property type="match status" value="1"/>
</dbReference>
<dbReference type="PANTHER" id="PTHR11644:SF2">
    <property type="entry name" value="CYTIDINE DEAMINASE"/>
    <property type="match status" value="1"/>
</dbReference>
<dbReference type="InterPro" id="IPR002125">
    <property type="entry name" value="CMP_dCMP_dom"/>
</dbReference>
<evidence type="ECO:0000259" key="2">
    <source>
        <dbReference type="PROSITE" id="PS51747"/>
    </source>
</evidence>
<dbReference type="EMBL" id="JBHSSG010000005">
    <property type="protein sequence ID" value="MFC6177933.1"/>
    <property type="molecule type" value="Genomic_DNA"/>
</dbReference>
<name>A0ABW1RR91_9LACO</name>
<sequence>MTIWQELYEQAKKQYDPKDVTPFIYAHNVVCALEAENGQIYTGFCVESCSGVCNLCAERVAALNMYVNSGQTHIKRLIAFRDAAPSGGGSGMPCGACQDFLLQLDQKNQATEIMLDYSKQETTTLNDLMPNWWGNERYGE</sequence>
<reference evidence="4" key="1">
    <citation type="journal article" date="2019" name="Int. J. Syst. Evol. Microbiol.">
        <title>The Global Catalogue of Microorganisms (GCM) 10K type strain sequencing project: providing services to taxonomists for standard genome sequencing and annotation.</title>
        <authorList>
            <consortium name="The Broad Institute Genomics Platform"/>
            <consortium name="The Broad Institute Genome Sequencing Center for Infectious Disease"/>
            <person name="Wu L."/>
            <person name="Ma J."/>
        </authorList>
    </citation>
    <scope>NUCLEOTIDE SEQUENCE [LARGE SCALE GENOMIC DNA]</scope>
    <source>
        <strain evidence="4">CCM 8924</strain>
    </source>
</reference>
<dbReference type="CDD" id="cd01283">
    <property type="entry name" value="cytidine_deaminase"/>
    <property type="match status" value="1"/>
</dbReference>
<evidence type="ECO:0000256" key="1">
    <source>
        <dbReference type="ARBA" id="ARBA00006576"/>
    </source>
</evidence>
<dbReference type="InterPro" id="IPR016193">
    <property type="entry name" value="Cytidine_deaminase-like"/>
</dbReference>
<gene>
    <name evidence="3" type="ORF">ACFQGR_00670</name>
</gene>
<dbReference type="Proteomes" id="UP001596158">
    <property type="component" value="Unassembled WGS sequence"/>
</dbReference>
<accession>A0ABW1RR91</accession>
<organism evidence="3 4">
    <name type="scientific">Weissella sagaensis</name>
    <dbReference type="NCBI Taxonomy" id="2559928"/>
    <lineage>
        <taxon>Bacteria</taxon>
        <taxon>Bacillati</taxon>
        <taxon>Bacillota</taxon>
        <taxon>Bacilli</taxon>
        <taxon>Lactobacillales</taxon>
        <taxon>Lactobacillaceae</taxon>
        <taxon>Weissella</taxon>
    </lineage>
</organism>
<evidence type="ECO:0000313" key="3">
    <source>
        <dbReference type="EMBL" id="MFC6177933.1"/>
    </source>
</evidence>
<comment type="similarity">
    <text evidence="1">Belongs to the cytidine and deoxycytidylate deaminase family.</text>
</comment>
<comment type="caution">
    <text evidence="3">The sequence shown here is derived from an EMBL/GenBank/DDBJ whole genome shotgun (WGS) entry which is preliminary data.</text>
</comment>
<protein>
    <submittedName>
        <fullName evidence="3">Cytidine deaminase family protein</fullName>
    </submittedName>
</protein>
<proteinExistence type="inferred from homology"/>
<dbReference type="PROSITE" id="PS51747">
    <property type="entry name" value="CYT_DCMP_DEAMINASES_2"/>
    <property type="match status" value="1"/>
</dbReference>
<dbReference type="InterPro" id="IPR050202">
    <property type="entry name" value="Cyt/Deoxycyt_deaminase"/>
</dbReference>
<dbReference type="PANTHER" id="PTHR11644">
    <property type="entry name" value="CYTIDINE DEAMINASE"/>
    <property type="match status" value="1"/>
</dbReference>
<evidence type="ECO:0000313" key="4">
    <source>
        <dbReference type="Proteomes" id="UP001596158"/>
    </source>
</evidence>
<dbReference type="Gene3D" id="3.40.140.10">
    <property type="entry name" value="Cytidine Deaminase, domain 2"/>
    <property type="match status" value="1"/>
</dbReference>
<feature type="domain" description="CMP/dCMP-type deaminase" evidence="2">
    <location>
        <begin position="1"/>
        <end position="140"/>
    </location>
</feature>
<keyword evidence="4" id="KW-1185">Reference proteome</keyword>
<dbReference type="RefSeq" id="WP_042494570.1">
    <property type="nucleotide sequence ID" value="NZ_BJDT01000010.1"/>
</dbReference>